<accession>A0A024GSV5</accession>
<keyword evidence="2" id="KW-1185">Reference proteome</keyword>
<gene>
    <name evidence="1" type="ORF">BN9_107280</name>
</gene>
<dbReference type="InParanoid" id="A0A024GSV5"/>
<comment type="caution">
    <text evidence="1">The sequence shown here is derived from an EMBL/GenBank/DDBJ whole genome shotgun (WGS) entry which is preliminary data.</text>
</comment>
<evidence type="ECO:0008006" key="3">
    <source>
        <dbReference type="Google" id="ProtNLM"/>
    </source>
</evidence>
<dbReference type="OrthoDB" id="95475at2759"/>
<dbReference type="AlphaFoldDB" id="A0A024GSV5"/>
<protein>
    <recommendedName>
        <fullName evidence="3">Reverse transcriptase Ty1/copia-type domain-containing protein</fullName>
    </recommendedName>
</protein>
<sequence length="100" mass="11607">MQHWKYQFEVIKEELAALGKISLDRGKTLTKSGDDRHQTVFSIKKNDKGEIERYRARLVAIGHQQTPGVDYFHTYSLVASQFVYSWHCAVSEAIMCRNMI</sequence>
<proteinExistence type="predicted"/>
<name>A0A024GSV5_9STRA</name>
<organism evidence="1 2">
    <name type="scientific">Albugo candida</name>
    <dbReference type="NCBI Taxonomy" id="65357"/>
    <lineage>
        <taxon>Eukaryota</taxon>
        <taxon>Sar</taxon>
        <taxon>Stramenopiles</taxon>
        <taxon>Oomycota</taxon>
        <taxon>Peronosporomycetes</taxon>
        <taxon>Albuginales</taxon>
        <taxon>Albuginaceae</taxon>
        <taxon>Albugo</taxon>
    </lineage>
</organism>
<dbReference type="EMBL" id="CAIX01000295">
    <property type="protein sequence ID" value="CCI49414.1"/>
    <property type="molecule type" value="Genomic_DNA"/>
</dbReference>
<reference evidence="1 2" key="1">
    <citation type="submission" date="2012-05" db="EMBL/GenBank/DDBJ databases">
        <title>Recombination and specialization in a pathogen metapopulation.</title>
        <authorList>
            <person name="Gardiner A."/>
            <person name="Kemen E."/>
            <person name="Schultz-Larsen T."/>
            <person name="MacLean D."/>
            <person name="Van Oosterhout C."/>
            <person name="Jones J.D.G."/>
        </authorList>
    </citation>
    <scope>NUCLEOTIDE SEQUENCE [LARGE SCALE GENOMIC DNA]</scope>
    <source>
        <strain evidence="1 2">Ac Nc2</strain>
    </source>
</reference>
<dbReference type="Proteomes" id="UP000053237">
    <property type="component" value="Unassembled WGS sequence"/>
</dbReference>
<evidence type="ECO:0000313" key="1">
    <source>
        <dbReference type="EMBL" id="CCI49414.1"/>
    </source>
</evidence>
<evidence type="ECO:0000313" key="2">
    <source>
        <dbReference type="Proteomes" id="UP000053237"/>
    </source>
</evidence>